<evidence type="ECO:0000313" key="12">
    <source>
        <dbReference type="Proteomes" id="UP000214355"/>
    </source>
</evidence>
<comment type="subcellular location">
    <subcellularLocation>
        <location evidence="1">Cell inner membrane</location>
        <topology evidence="1">Multi-pass membrane protein</topology>
    </subcellularLocation>
    <subcellularLocation>
        <location evidence="9">Cell membrane</location>
        <topology evidence="9">Multi-pass membrane protein</topology>
    </subcellularLocation>
</comment>
<dbReference type="GO" id="GO:0140359">
    <property type="term" value="F:ABC-type transporter activity"/>
    <property type="evidence" value="ECO:0007669"/>
    <property type="project" value="InterPro"/>
</dbReference>
<gene>
    <name evidence="11" type="ORF">SAMN04489737_0378</name>
</gene>
<evidence type="ECO:0000256" key="2">
    <source>
        <dbReference type="ARBA" id="ARBA00007783"/>
    </source>
</evidence>
<dbReference type="EMBL" id="LT629804">
    <property type="protein sequence ID" value="SDU78221.1"/>
    <property type="molecule type" value="Genomic_DNA"/>
</dbReference>
<keyword evidence="5" id="KW-0997">Cell inner membrane</keyword>
<feature type="transmembrane region" description="Helical" evidence="9">
    <location>
        <begin position="179"/>
        <end position="201"/>
    </location>
</feature>
<proteinExistence type="inferred from homology"/>
<evidence type="ECO:0000256" key="7">
    <source>
        <dbReference type="ARBA" id="ARBA00022989"/>
    </source>
</evidence>
<comment type="similarity">
    <text evidence="2 9">Belongs to the ABC-2 integral membrane protein family.</text>
</comment>
<accession>A0A1H2LCB7</accession>
<organism evidence="11 12">
    <name type="scientific">Arcanobacterium phocae</name>
    <dbReference type="NCBI Taxonomy" id="131112"/>
    <lineage>
        <taxon>Bacteria</taxon>
        <taxon>Bacillati</taxon>
        <taxon>Actinomycetota</taxon>
        <taxon>Actinomycetes</taxon>
        <taxon>Actinomycetales</taxon>
        <taxon>Actinomycetaceae</taxon>
        <taxon>Arcanobacterium</taxon>
    </lineage>
</organism>
<feature type="domain" description="ABC transmembrane type-2" evidence="10">
    <location>
        <begin position="70"/>
        <end position="303"/>
    </location>
</feature>
<evidence type="ECO:0000256" key="5">
    <source>
        <dbReference type="ARBA" id="ARBA00022519"/>
    </source>
</evidence>
<dbReference type="InterPro" id="IPR013525">
    <property type="entry name" value="ABC2_TM"/>
</dbReference>
<dbReference type="AlphaFoldDB" id="A0A1H2LCB7"/>
<feature type="transmembrane region" description="Helical" evidence="9">
    <location>
        <begin position="103"/>
        <end position="123"/>
    </location>
</feature>
<feature type="transmembrane region" description="Helical" evidence="9">
    <location>
        <begin position="144"/>
        <end position="173"/>
    </location>
</feature>
<dbReference type="Proteomes" id="UP000214355">
    <property type="component" value="Chromosome I"/>
</dbReference>
<keyword evidence="8 9" id="KW-0472">Membrane</keyword>
<evidence type="ECO:0000313" key="11">
    <source>
        <dbReference type="EMBL" id="SDU78221.1"/>
    </source>
</evidence>
<dbReference type="STRING" id="131112.SAMN04489737_0378"/>
<protein>
    <recommendedName>
        <fullName evidence="9">Transport permease protein</fullName>
    </recommendedName>
</protein>
<feature type="transmembrane region" description="Helical" evidence="9">
    <location>
        <begin position="213"/>
        <end position="232"/>
    </location>
</feature>
<dbReference type="GO" id="GO:0015920">
    <property type="term" value="P:lipopolysaccharide transport"/>
    <property type="evidence" value="ECO:0007669"/>
    <property type="project" value="TreeGrafter"/>
</dbReference>
<evidence type="ECO:0000256" key="3">
    <source>
        <dbReference type="ARBA" id="ARBA00022448"/>
    </source>
</evidence>
<name>A0A1H2LCB7_9ACTO</name>
<evidence type="ECO:0000256" key="9">
    <source>
        <dbReference type="RuleBase" id="RU361157"/>
    </source>
</evidence>
<dbReference type="PANTHER" id="PTHR30413:SF8">
    <property type="entry name" value="TRANSPORT PERMEASE PROTEIN"/>
    <property type="match status" value="1"/>
</dbReference>
<dbReference type="GeneID" id="65344133"/>
<dbReference type="InterPro" id="IPR047817">
    <property type="entry name" value="ABC2_TM_bact-type"/>
</dbReference>
<dbReference type="PANTHER" id="PTHR30413">
    <property type="entry name" value="INNER MEMBRANE TRANSPORT PERMEASE"/>
    <property type="match status" value="1"/>
</dbReference>
<reference evidence="12" key="1">
    <citation type="submission" date="2016-10" db="EMBL/GenBank/DDBJ databases">
        <authorList>
            <person name="Varghese N."/>
            <person name="Submissions S."/>
        </authorList>
    </citation>
    <scope>NUCLEOTIDE SEQUENCE [LARGE SCALE GENOMIC DNA]</scope>
    <source>
        <strain evidence="12">DSM 10002</strain>
    </source>
</reference>
<dbReference type="RefSeq" id="WP_091279225.1">
    <property type="nucleotide sequence ID" value="NZ_JABAPH010000020.1"/>
</dbReference>
<keyword evidence="3 9" id="KW-0813">Transport</keyword>
<keyword evidence="12" id="KW-1185">Reference proteome</keyword>
<dbReference type="OrthoDB" id="9789409at2"/>
<dbReference type="GO" id="GO:0005886">
    <property type="term" value="C:plasma membrane"/>
    <property type="evidence" value="ECO:0007669"/>
    <property type="project" value="UniProtKB-SubCell"/>
</dbReference>
<keyword evidence="4 9" id="KW-1003">Cell membrane</keyword>
<evidence type="ECO:0000256" key="1">
    <source>
        <dbReference type="ARBA" id="ARBA00004429"/>
    </source>
</evidence>
<evidence type="ECO:0000256" key="8">
    <source>
        <dbReference type="ARBA" id="ARBA00023136"/>
    </source>
</evidence>
<keyword evidence="6 9" id="KW-0812">Transmembrane</keyword>
<feature type="transmembrane region" description="Helical" evidence="9">
    <location>
        <begin position="283"/>
        <end position="301"/>
    </location>
</feature>
<dbReference type="PROSITE" id="PS51012">
    <property type="entry name" value="ABC_TM2"/>
    <property type="match status" value="1"/>
</dbReference>
<evidence type="ECO:0000259" key="10">
    <source>
        <dbReference type="PROSITE" id="PS51012"/>
    </source>
</evidence>
<feature type="transmembrane region" description="Helical" evidence="9">
    <location>
        <begin position="69"/>
        <end position="91"/>
    </location>
</feature>
<sequence>MQEHNANRKPGSSAQQRFKRLATEEMHTVSPDSSFIHGLIPSWLDVWNHRNLLMLLIRRELKAKYKDSFLGFTWTLIRPLVQLFIYYFAIGKILGAERGIPDFGIYVFAGLTAWALFNEIVAMGTQSIVSNGGIIKKVYLPREIFPLASAGAAFVNFCAQMLVLIIGALVIRGISLTSFILYVPLASLVLFVWGVALALWLSAVNVSMRDTQYLVEVGLLIGMWLSPIVYSYEMVANVASETIALIYSWNPITIAVSAFQAGTWKAGMDNGAQLPPDLLTRNFTALAVGIVLCILAQRYFAHAQRNFAQDL</sequence>
<evidence type="ECO:0000256" key="4">
    <source>
        <dbReference type="ARBA" id="ARBA00022475"/>
    </source>
</evidence>
<dbReference type="Pfam" id="PF01061">
    <property type="entry name" value="ABC2_membrane"/>
    <property type="match status" value="1"/>
</dbReference>
<keyword evidence="7 9" id="KW-1133">Transmembrane helix</keyword>
<evidence type="ECO:0000256" key="6">
    <source>
        <dbReference type="ARBA" id="ARBA00022692"/>
    </source>
</evidence>